<evidence type="ECO:0000313" key="4">
    <source>
        <dbReference type="WBParaSite" id="OFLC_0000603101-mRNA-1"/>
    </source>
</evidence>
<protein>
    <submittedName>
        <fullName evidence="4">PAM2 domain-containing protein</fullName>
    </submittedName>
</protein>
<feature type="region of interest" description="Disordered" evidence="1">
    <location>
        <begin position="1"/>
        <end position="33"/>
    </location>
</feature>
<feature type="compositionally biased region" description="Polar residues" evidence="1">
    <location>
        <begin position="24"/>
        <end position="33"/>
    </location>
</feature>
<organism evidence="4">
    <name type="scientific">Onchocerca flexuosa</name>
    <dbReference type="NCBI Taxonomy" id="387005"/>
    <lineage>
        <taxon>Eukaryota</taxon>
        <taxon>Metazoa</taxon>
        <taxon>Ecdysozoa</taxon>
        <taxon>Nematoda</taxon>
        <taxon>Chromadorea</taxon>
        <taxon>Rhabditida</taxon>
        <taxon>Spirurina</taxon>
        <taxon>Spiruromorpha</taxon>
        <taxon>Filarioidea</taxon>
        <taxon>Onchocercidae</taxon>
        <taxon>Onchocerca</taxon>
    </lineage>
</organism>
<reference evidence="4" key="1">
    <citation type="submission" date="2016-06" db="UniProtKB">
        <authorList>
            <consortium name="WormBaseParasite"/>
        </authorList>
    </citation>
    <scope>IDENTIFICATION</scope>
</reference>
<reference evidence="2 3" key="2">
    <citation type="submission" date="2018-11" db="EMBL/GenBank/DDBJ databases">
        <authorList>
            <consortium name="Pathogen Informatics"/>
        </authorList>
    </citation>
    <scope>NUCLEOTIDE SEQUENCE [LARGE SCALE GENOMIC DNA]</scope>
</reference>
<dbReference type="WBParaSite" id="OFLC_0000603101-mRNA-1">
    <property type="protein sequence ID" value="OFLC_0000603101-mRNA-1"/>
    <property type="gene ID" value="OFLC_0000603101"/>
</dbReference>
<dbReference type="AlphaFoldDB" id="A0A183HEX0"/>
<evidence type="ECO:0000313" key="2">
    <source>
        <dbReference type="EMBL" id="VDO45171.1"/>
    </source>
</evidence>
<name>A0A183HEX0_9BILA</name>
<proteinExistence type="predicted"/>
<accession>A0A183HEX0</accession>
<dbReference type="STRING" id="387005.A0A183HEX0"/>
<sequence length="70" mass="7656">MSYGFDNGRSDNVSLTPPPVNIPQVPQETKPQLGQSSYNYEIALTEMNLAPEFASIKDATEVSPGKLDEQ</sequence>
<dbReference type="EMBL" id="UZAJ01005508">
    <property type="protein sequence ID" value="VDO45171.1"/>
    <property type="molecule type" value="Genomic_DNA"/>
</dbReference>
<evidence type="ECO:0000256" key="1">
    <source>
        <dbReference type="SAM" id="MobiDB-lite"/>
    </source>
</evidence>
<gene>
    <name evidence="2" type="ORF">OFLC_LOCUS6034</name>
</gene>
<dbReference type="Proteomes" id="UP000267606">
    <property type="component" value="Unassembled WGS sequence"/>
</dbReference>
<evidence type="ECO:0000313" key="3">
    <source>
        <dbReference type="Proteomes" id="UP000267606"/>
    </source>
</evidence>
<keyword evidence="3" id="KW-1185">Reference proteome</keyword>